<evidence type="ECO:0000259" key="4">
    <source>
        <dbReference type="Pfam" id="PF02872"/>
    </source>
</evidence>
<dbReference type="AlphaFoldDB" id="A0A2T4U5X8"/>
<keyword evidence="2" id="KW-0547">Nucleotide-binding</keyword>
<evidence type="ECO:0000256" key="1">
    <source>
        <dbReference type="ARBA" id="ARBA00022729"/>
    </source>
</evidence>
<dbReference type="GO" id="GO:0009166">
    <property type="term" value="P:nucleotide catabolic process"/>
    <property type="evidence" value="ECO:0007669"/>
    <property type="project" value="InterPro"/>
</dbReference>
<keyword evidence="2" id="KW-0378">Hydrolase</keyword>
<dbReference type="Gene3D" id="3.60.21.10">
    <property type="match status" value="1"/>
</dbReference>
<dbReference type="PANTHER" id="PTHR11575">
    <property type="entry name" value="5'-NUCLEOTIDASE-RELATED"/>
    <property type="match status" value="1"/>
</dbReference>
<feature type="domain" description="Calcineurin-like phosphoesterase" evidence="3">
    <location>
        <begin position="132"/>
        <end position="351"/>
    </location>
</feature>
<dbReference type="Pfam" id="PF00149">
    <property type="entry name" value="Metallophos"/>
    <property type="match status" value="1"/>
</dbReference>
<dbReference type="InterPro" id="IPR029052">
    <property type="entry name" value="Metallo-depent_PP-like"/>
</dbReference>
<dbReference type="InterPro" id="IPR004843">
    <property type="entry name" value="Calcineurin-like_PHP"/>
</dbReference>
<feature type="chain" id="PRO_5039743492" evidence="2">
    <location>
        <begin position="24"/>
        <end position="644"/>
    </location>
</feature>
<comment type="caution">
    <text evidence="5">The sequence shown here is derived from an EMBL/GenBank/DDBJ whole genome shotgun (WGS) entry which is preliminary data.</text>
</comment>
<keyword evidence="6" id="KW-1185">Reference proteome</keyword>
<sequence>MKFQRSTAGLLAAGILLSTGTVAADAPGKSGDKENGPKRAVENIDVIEADGESFAISFDKTYPAGLPLERIADVEITDEDGNVIDPGDLNVEVDGSDRSTVTVTHNDLTGNTGTLRVNDQEADFDYDFFDLNIFHTNDNHGRTDAFPQLVTAYEHAQDVYGEGLLLDAGDVFSGTLYFNEYRGQDAAEFMNYMEYDAFVPGNHEFDLGDIDEGHPELVAFFEALDFPVVASNIDFSGDSGFDHLNQGGISYDPEAGNIYDGIVLEQDGEEIGIFGLDTEDTENISSPLDVTFSDYAETAEEMVSQFEEEGIDKIIALTHLGYDSSPDIGSDLLLAEQVEGIDVIVGGHSHTQVEPPTVVTENADGEPIEPTVVAQAGEYGQQLGAIDLRFDSSGTIVHSDGELFASEDFDADPTAAEMLEPYTAGVEELQNEPAGSTVVNELTNPRLGDGSEVSVRANETALGNLIADGQLDAALTADDETIMAVQNGGGIRAPLPAGDVTVGDIITVQPFGNRLALLDLSGEEIHEAFEHSVGEVPDENGGFLQVSEGTEITFDSSNDSGERVESIVVDGEEIARDDEMYTIATNNFTATGGDGYDVFADAYDDGRGTIVGFTDWEMLRDYMASLGEVDYDVEGRITDLASDE</sequence>
<dbReference type="InterPro" id="IPR008334">
    <property type="entry name" value="5'-Nucleotdase_C"/>
</dbReference>
<evidence type="ECO:0000256" key="2">
    <source>
        <dbReference type="RuleBase" id="RU362119"/>
    </source>
</evidence>
<dbReference type="GO" id="GO:0016787">
    <property type="term" value="F:hydrolase activity"/>
    <property type="evidence" value="ECO:0007669"/>
    <property type="project" value="UniProtKB-KW"/>
</dbReference>
<accession>A0A2T4U5X8</accession>
<dbReference type="PRINTS" id="PR01607">
    <property type="entry name" value="APYRASEFAMLY"/>
</dbReference>
<evidence type="ECO:0000313" key="5">
    <source>
        <dbReference type="EMBL" id="PTL38765.1"/>
    </source>
</evidence>
<gene>
    <name evidence="5" type="ORF">C6Y45_09745</name>
</gene>
<organism evidence="5 6">
    <name type="scientific">Alkalicoccus saliphilus</name>
    <dbReference type="NCBI Taxonomy" id="200989"/>
    <lineage>
        <taxon>Bacteria</taxon>
        <taxon>Bacillati</taxon>
        <taxon>Bacillota</taxon>
        <taxon>Bacilli</taxon>
        <taxon>Bacillales</taxon>
        <taxon>Bacillaceae</taxon>
        <taxon>Alkalicoccus</taxon>
    </lineage>
</organism>
<dbReference type="Proteomes" id="UP000240509">
    <property type="component" value="Unassembled WGS sequence"/>
</dbReference>
<dbReference type="RefSeq" id="WP_107585034.1">
    <property type="nucleotide sequence ID" value="NZ_PZJJ01000014.1"/>
</dbReference>
<dbReference type="InterPro" id="IPR036907">
    <property type="entry name" value="5'-Nucleotdase_C_sf"/>
</dbReference>
<dbReference type="OrthoDB" id="9801679at2"/>
<dbReference type="InterPro" id="IPR006179">
    <property type="entry name" value="5_nucleotidase/apyrase"/>
</dbReference>
<name>A0A2T4U5X8_9BACI</name>
<dbReference type="SUPFAM" id="SSF56300">
    <property type="entry name" value="Metallo-dependent phosphatases"/>
    <property type="match status" value="1"/>
</dbReference>
<dbReference type="GO" id="GO:0000166">
    <property type="term" value="F:nucleotide binding"/>
    <property type="evidence" value="ECO:0007669"/>
    <property type="project" value="UniProtKB-KW"/>
</dbReference>
<dbReference type="PANTHER" id="PTHR11575:SF24">
    <property type="entry name" value="5'-NUCLEOTIDASE"/>
    <property type="match status" value="1"/>
</dbReference>
<reference evidence="5 6" key="1">
    <citation type="submission" date="2018-03" db="EMBL/GenBank/DDBJ databases">
        <title>Alkalicoccus saliphilus sp. nov., isolated from a mineral pool.</title>
        <authorList>
            <person name="Zhao B."/>
        </authorList>
    </citation>
    <scope>NUCLEOTIDE SEQUENCE [LARGE SCALE GENOMIC DNA]</scope>
    <source>
        <strain evidence="5 6">6AG</strain>
    </source>
</reference>
<dbReference type="Gene3D" id="3.90.780.10">
    <property type="entry name" value="5'-Nucleotidase, C-terminal domain"/>
    <property type="match status" value="1"/>
</dbReference>
<feature type="signal peptide" evidence="2">
    <location>
        <begin position="1"/>
        <end position="23"/>
    </location>
</feature>
<dbReference type="EMBL" id="PZJJ01000014">
    <property type="protein sequence ID" value="PTL38765.1"/>
    <property type="molecule type" value="Genomic_DNA"/>
</dbReference>
<comment type="similarity">
    <text evidence="2">Belongs to the 5'-nucleotidase family.</text>
</comment>
<evidence type="ECO:0000313" key="6">
    <source>
        <dbReference type="Proteomes" id="UP000240509"/>
    </source>
</evidence>
<evidence type="ECO:0000259" key="3">
    <source>
        <dbReference type="Pfam" id="PF00149"/>
    </source>
</evidence>
<dbReference type="Pfam" id="PF02872">
    <property type="entry name" value="5_nucleotid_C"/>
    <property type="match status" value="1"/>
</dbReference>
<dbReference type="SUPFAM" id="SSF55816">
    <property type="entry name" value="5'-nucleotidase (syn. UDP-sugar hydrolase), C-terminal domain"/>
    <property type="match status" value="1"/>
</dbReference>
<proteinExistence type="inferred from homology"/>
<keyword evidence="1 2" id="KW-0732">Signal</keyword>
<protein>
    <submittedName>
        <fullName evidence="5">Bifunctional metallophosphatase/5'-nucleotidase</fullName>
    </submittedName>
</protein>
<feature type="domain" description="5'-Nucleotidase C-terminal" evidence="4">
    <location>
        <begin position="451"/>
        <end position="600"/>
    </location>
</feature>